<name>A0ABX7L7P6_9BACL</name>
<dbReference type="Pfam" id="PF13432">
    <property type="entry name" value="TPR_16"/>
    <property type="match status" value="1"/>
</dbReference>
<keyword evidence="2 3" id="KW-0802">TPR repeat</keyword>
<dbReference type="InterPro" id="IPR051685">
    <property type="entry name" value="Ycf3/AcsC/BcsC/TPR_MFPF"/>
</dbReference>
<dbReference type="Pfam" id="PF11185">
    <property type="entry name" value="DUF2971"/>
    <property type="match status" value="1"/>
</dbReference>
<gene>
    <name evidence="4" type="ORF">JRJ22_23725</name>
</gene>
<proteinExistence type="predicted"/>
<feature type="repeat" description="TPR" evidence="3">
    <location>
        <begin position="42"/>
        <end position="75"/>
    </location>
</feature>
<feature type="repeat" description="TPR" evidence="3">
    <location>
        <begin position="144"/>
        <end position="177"/>
    </location>
</feature>
<dbReference type="PANTHER" id="PTHR44943:SF8">
    <property type="entry name" value="TPR REPEAT-CONTAINING PROTEIN MJ0263"/>
    <property type="match status" value="1"/>
</dbReference>
<evidence type="ECO:0000256" key="1">
    <source>
        <dbReference type="ARBA" id="ARBA00022737"/>
    </source>
</evidence>
<dbReference type="PROSITE" id="PS50005">
    <property type="entry name" value="TPR"/>
    <property type="match status" value="9"/>
</dbReference>
<dbReference type="SUPFAM" id="SSF48452">
    <property type="entry name" value="TPR-like"/>
    <property type="match status" value="1"/>
</dbReference>
<dbReference type="RefSeq" id="WP_206101792.1">
    <property type="nucleotide sequence ID" value="NZ_CP070969.1"/>
</dbReference>
<dbReference type="InterPro" id="IPR021352">
    <property type="entry name" value="DUF2971"/>
</dbReference>
<dbReference type="PANTHER" id="PTHR44943">
    <property type="entry name" value="CELLULOSE SYNTHASE OPERON PROTEIN C"/>
    <property type="match status" value="1"/>
</dbReference>
<organism evidence="4 5">
    <name type="scientific">Paenibacillus tianjinensis</name>
    <dbReference type="NCBI Taxonomy" id="2810347"/>
    <lineage>
        <taxon>Bacteria</taxon>
        <taxon>Bacillati</taxon>
        <taxon>Bacillota</taxon>
        <taxon>Bacilli</taxon>
        <taxon>Bacillales</taxon>
        <taxon>Paenibacillaceae</taxon>
        <taxon>Paenibacillus</taxon>
    </lineage>
</organism>
<reference evidence="4 5" key="1">
    <citation type="submission" date="2021-02" db="EMBL/GenBank/DDBJ databases">
        <title>Paenibacillus tianjinensis sp. nov.</title>
        <authorList>
            <person name="Liu H."/>
        </authorList>
    </citation>
    <scope>NUCLEOTIDE SEQUENCE [LARGE SCALE GENOMIC DNA]</scope>
    <source>
        <strain evidence="4 5">TB2019</strain>
    </source>
</reference>
<dbReference type="PROSITE" id="PS50293">
    <property type="entry name" value="TPR_REGION"/>
    <property type="match status" value="3"/>
</dbReference>
<dbReference type="EMBL" id="CP070969">
    <property type="protein sequence ID" value="QSF44198.1"/>
    <property type="molecule type" value="Genomic_DNA"/>
</dbReference>
<dbReference type="Gene3D" id="1.25.40.10">
    <property type="entry name" value="Tetratricopeptide repeat domain"/>
    <property type="match status" value="4"/>
</dbReference>
<dbReference type="Pfam" id="PF13414">
    <property type="entry name" value="TPR_11"/>
    <property type="match status" value="1"/>
</dbReference>
<feature type="repeat" description="TPR" evidence="3">
    <location>
        <begin position="8"/>
        <end position="41"/>
    </location>
</feature>
<sequence length="777" mass="89068">MSTISTNAREQYNLGLSYRENGQHEEAIEAMKKAVEQEPENAKYQNGLGFSYHANRQYEEAIEAKKKAVKLEPNHAGYQVNLSVSFHANGRYEEAIEAAKKAVELKPDNAEYQYSLGLSFHENRQYEEAIEVKRIAVKLKPGNAGYLFSLGKSYHANGQYEEAIEVKRKAAELEPNNAGYQYSLGLSFHENGQYSEAITAKKRITEIEPKNARYLDSLGASYHTNGQYEQAIEARRKAVQFEPDNAQYHFNLSLSYYANRQHPETIEVLKKAVELEPGNANYQYSLGVEYYATNQYDEAINKIRMAISLQKSNNKYRQGLSIIYRNLKMYTDALKVLDEAIVIDSGQNDNRDALLYYHYAWVQYLETGTADNSIKYFEEGKRAYLTNMDKKKINNFLNVLSKAILNGSSQGSPNLPVLNQELEMLRSFAEIHADVLGDTQYYFLSKIISTFKDYPEIQSNMIGIHLSMKQIMKQCAVSIPEGAELAHYSRLENLNYLVKKSDDPAYLRLNNAAYMNDPSEGLIFISTLKDCHGCDAPLLNKVYERFTNEDTNMQASDVYLFSLTLRVDDLPMWAQYGDKGHGCCLVIKNDFFDRDNDEIQHDIIGNRENGNTYVNSYIPYRVIYVKSVNNTMQLSMTKVDGEDDTDSINQIDMELKNIVGYIHAASERCHGDAGLEEALIEHLRESIDQIRYLFKTTDYEYEKELRLIRYEPVDSKEIQLNKETSPVPTLYVKRSGESLRYTKIILGPKVEEANRIAPYLKYVDPSLKVEKSNVPFR</sequence>
<keyword evidence="5" id="KW-1185">Reference proteome</keyword>
<evidence type="ECO:0000256" key="3">
    <source>
        <dbReference type="PROSITE-ProRule" id="PRU00339"/>
    </source>
</evidence>
<dbReference type="Proteomes" id="UP000663452">
    <property type="component" value="Chromosome"/>
</dbReference>
<keyword evidence="1" id="KW-0677">Repeat</keyword>
<feature type="repeat" description="TPR" evidence="3">
    <location>
        <begin position="212"/>
        <end position="245"/>
    </location>
</feature>
<feature type="repeat" description="TPR" evidence="3">
    <location>
        <begin position="246"/>
        <end position="279"/>
    </location>
</feature>
<dbReference type="InterPro" id="IPR011990">
    <property type="entry name" value="TPR-like_helical_dom_sf"/>
</dbReference>
<feature type="repeat" description="TPR" evidence="3">
    <location>
        <begin position="110"/>
        <end position="143"/>
    </location>
</feature>
<dbReference type="Pfam" id="PF12895">
    <property type="entry name" value="ANAPC3"/>
    <property type="match status" value="1"/>
</dbReference>
<accession>A0ABX7L7P6</accession>
<dbReference type="InterPro" id="IPR019734">
    <property type="entry name" value="TPR_rpt"/>
</dbReference>
<feature type="repeat" description="TPR" evidence="3">
    <location>
        <begin position="76"/>
        <end position="109"/>
    </location>
</feature>
<protein>
    <submittedName>
        <fullName evidence="4">Tetratricopeptide repeat protein</fullName>
    </submittedName>
</protein>
<evidence type="ECO:0000313" key="5">
    <source>
        <dbReference type="Proteomes" id="UP000663452"/>
    </source>
</evidence>
<feature type="repeat" description="TPR" evidence="3">
    <location>
        <begin position="280"/>
        <end position="313"/>
    </location>
</feature>
<dbReference type="SMART" id="SM00028">
    <property type="entry name" value="TPR"/>
    <property type="match status" value="10"/>
</dbReference>
<evidence type="ECO:0000313" key="4">
    <source>
        <dbReference type="EMBL" id="QSF44198.1"/>
    </source>
</evidence>
<evidence type="ECO:0000256" key="2">
    <source>
        <dbReference type="ARBA" id="ARBA00022803"/>
    </source>
</evidence>
<feature type="repeat" description="TPR" evidence="3">
    <location>
        <begin position="178"/>
        <end position="211"/>
    </location>
</feature>